<evidence type="ECO:0000313" key="1">
    <source>
        <dbReference type="EMBL" id="MFD2115294.1"/>
    </source>
</evidence>
<organism evidence="1 2">
    <name type="scientific">Paenibacillus yanchengensis</name>
    <dbReference type="NCBI Taxonomy" id="2035833"/>
    <lineage>
        <taxon>Bacteria</taxon>
        <taxon>Bacillati</taxon>
        <taxon>Bacillota</taxon>
        <taxon>Bacilli</taxon>
        <taxon>Bacillales</taxon>
        <taxon>Paenibacillaceae</taxon>
        <taxon>Paenibacillus</taxon>
    </lineage>
</organism>
<dbReference type="RefSeq" id="WP_377770323.1">
    <property type="nucleotide sequence ID" value="NZ_JBHUHO010000015.1"/>
</dbReference>
<evidence type="ECO:0008006" key="3">
    <source>
        <dbReference type="Google" id="ProtNLM"/>
    </source>
</evidence>
<reference evidence="2" key="1">
    <citation type="journal article" date="2019" name="Int. J. Syst. Evol. Microbiol.">
        <title>The Global Catalogue of Microorganisms (GCM) 10K type strain sequencing project: providing services to taxonomists for standard genome sequencing and annotation.</title>
        <authorList>
            <consortium name="The Broad Institute Genomics Platform"/>
            <consortium name="The Broad Institute Genome Sequencing Center for Infectious Disease"/>
            <person name="Wu L."/>
            <person name="Ma J."/>
        </authorList>
    </citation>
    <scope>NUCLEOTIDE SEQUENCE [LARGE SCALE GENOMIC DNA]</scope>
    <source>
        <strain evidence="2">GH52</strain>
    </source>
</reference>
<gene>
    <name evidence="1" type="ORF">ACFSJH_06050</name>
</gene>
<dbReference type="InterPro" id="IPR011013">
    <property type="entry name" value="Gal_mutarotase_sf_dom"/>
</dbReference>
<protein>
    <recommendedName>
        <fullName evidence="3">Aldose 1-epimerase</fullName>
    </recommendedName>
</protein>
<proteinExistence type="predicted"/>
<comment type="caution">
    <text evidence="1">The sequence shown here is derived from an EMBL/GenBank/DDBJ whole genome shotgun (WGS) entry which is preliminary data.</text>
</comment>
<accession>A0ABW4YIP9</accession>
<sequence length="320" mass="36399">MSHSLFRITETSFHEVRAFTMESNKVKLVMLPDQGASIVSLQYKPTAKEWLVQSPHQAVVRQTNYGDDFSEAVMHGYDECFPTINVCNYPVEGKYEGALLPDHGEVWSIPWAASVVNNKLVTTVAGQALPYSLEREIAFVTDSCLRFNYTVTSKAEEELALFWCAHPLFTATDYTRIHIPKDAADMLCVVGGKRYNANQTYTFTNDNLDKRGIAINQVAPVTTEDSRKFYIDQPYEDGQAALVEENTGEYLQMNWDSKQLPYFGLWINEGHYNKQRMVALEPCNGYYDNLALAYEREQTLLLPAGRAATWSYTIEFGEQK</sequence>
<dbReference type="SUPFAM" id="SSF74650">
    <property type="entry name" value="Galactose mutarotase-like"/>
    <property type="match status" value="1"/>
</dbReference>
<dbReference type="InterPro" id="IPR014718">
    <property type="entry name" value="GH-type_carb-bd"/>
</dbReference>
<evidence type="ECO:0000313" key="2">
    <source>
        <dbReference type="Proteomes" id="UP001597362"/>
    </source>
</evidence>
<dbReference type="EMBL" id="JBHUHO010000015">
    <property type="protein sequence ID" value="MFD2115294.1"/>
    <property type="molecule type" value="Genomic_DNA"/>
</dbReference>
<keyword evidence="2" id="KW-1185">Reference proteome</keyword>
<dbReference type="Gene3D" id="2.70.98.10">
    <property type="match status" value="1"/>
</dbReference>
<name>A0ABW4YIP9_9BACL</name>
<dbReference type="Proteomes" id="UP001597362">
    <property type="component" value="Unassembled WGS sequence"/>
</dbReference>